<evidence type="ECO:0000256" key="1">
    <source>
        <dbReference type="SAM" id="MobiDB-lite"/>
    </source>
</evidence>
<proteinExistence type="predicted"/>
<evidence type="ECO:0000313" key="3">
    <source>
        <dbReference type="Proteomes" id="UP000625711"/>
    </source>
</evidence>
<gene>
    <name evidence="2" type="ORF">GWI33_007334</name>
</gene>
<dbReference type="Proteomes" id="UP000625711">
    <property type="component" value="Unassembled WGS sequence"/>
</dbReference>
<comment type="caution">
    <text evidence="2">The sequence shown here is derived from an EMBL/GenBank/DDBJ whole genome shotgun (WGS) entry which is preliminary data.</text>
</comment>
<dbReference type="AlphaFoldDB" id="A0A834IDS3"/>
<feature type="region of interest" description="Disordered" evidence="1">
    <location>
        <begin position="24"/>
        <end position="47"/>
    </location>
</feature>
<sequence>MYLVRKTETTFSLTVRAVCRNNVPPNGISEQKSDKSFTTSRNETEAPIKSNGEVGRWFENKQMQRKTALIS</sequence>
<evidence type="ECO:0000313" key="2">
    <source>
        <dbReference type="EMBL" id="KAF7279392.1"/>
    </source>
</evidence>
<dbReference type="EMBL" id="JAACXV010000365">
    <property type="protein sequence ID" value="KAF7279392.1"/>
    <property type="molecule type" value="Genomic_DNA"/>
</dbReference>
<reference evidence="2" key="1">
    <citation type="submission" date="2020-08" db="EMBL/GenBank/DDBJ databases">
        <title>Genome sequencing and assembly of the red palm weevil Rhynchophorus ferrugineus.</title>
        <authorList>
            <person name="Dias G.B."/>
            <person name="Bergman C.M."/>
            <person name="Manee M."/>
        </authorList>
    </citation>
    <scope>NUCLEOTIDE SEQUENCE</scope>
    <source>
        <strain evidence="2">AA-2017</strain>
        <tissue evidence="2">Whole larva</tissue>
    </source>
</reference>
<name>A0A834IDS3_RHYFE</name>
<protein>
    <submittedName>
        <fullName evidence="2">Uncharacterized protein</fullName>
    </submittedName>
</protein>
<keyword evidence="3" id="KW-1185">Reference proteome</keyword>
<organism evidence="2 3">
    <name type="scientific">Rhynchophorus ferrugineus</name>
    <name type="common">Red palm weevil</name>
    <name type="synonym">Curculio ferrugineus</name>
    <dbReference type="NCBI Taxonomy" id="354439"/>
    <lineage>
        <taxon>Eukaryota</taxon>
        <taxon>Metazoa</taxon>
        <taxon>Ecdysozoa</taxon>
        <taxon>Arthropoda</taxon>
        <taxon>Hexapoda</taxon>
        <taxon>Insecta</taxon>
        <taxon>Pterygota</taxon>
        <taxon>Neoptera</taxon>
        <taxon>Endopterygota</taxon>
        <taxon>Coleoptera</taxon>
        <taxon>Polyphaga</taxon>
        <taxon>Cucujiformia</taxon>
        <taxon>Curculionidae</taxon>
        <taxon>Dryophthorinae</taxon>
        <taxon>Rhynchophorus</taxon>
    </lineage>
</organism>
<accession>A0A834IDS3</accession>